<organism evidence="2">
    <name type="scientific">Eutreptiella gymnastica</name>
    <dbReference type="NCBI Taxonomy" id="73025"/>
    <lineage>
        <taxon>Eukaryota</taxon>
        <taxon>Discoba</taxon>
        <taxon>Euglenozoa</taxon>
        <taxon>Euglenida</taxon>
        <taxon>Spirocuta</taxon>
        <taxon>Euglenophyceae</taxon>
        <taxon>Eutreptiales</taxon>
        <taxon>Eutreptiaceae</taxon>
        <taxon>Eutreptiella</taxon>
    </lineage>
</organism>
<feature type="compositionally biased region" description="Basic and acidic residues" evidence="1">
    <location>
        <begin position="170"/>
        <end position="184"/>
    </location>
</feature>
<feature type="compositionally biased region" description="Polar residues" evidence="1">
    <location>
        <begin position="145"/>
        <end position="161"/>
    </location>
</feature>
<proteinExistence type="predicted"/>
<feature type="compositionally biased region" description="Low complexity" evidence="1">
    <location>
        <begin position="58"/>
        <end position="81"/>
    </location>
</feature>
<protein>
    <submittedName>
        <fullName evidence="2">Uncharacterized protein</fullName>
    </submittedName>
</protein>
<name>A0A7S4FVN6_9EUGL</name>
<evidence type="ECO:0000256" key="1">
    <source>
        <dbReference type="SAM" id="MobiDB-lite"/>
    </source>
</evidence>
<accession>A0A7S4FVN6</accession>
<dbReference type="EMBL" id="HBJA01079539">
    <property type="protein sequence ID" value="CAE0816679.1"/>
    <property type="molecule type" value="Transcribed_RNA"/>
</dbReference>
<sequence>MGCIVSTVSVEAFKANKEEQEDGNAAKPKAKNVGKSSITPQGNKKKDPEGRVSDASSPAATDQQSPATTASSTSKAPRASAVQIDDEGEANVAPLTPRKLAEMEKWLESLPPPAQAPKPEGFEKLSGGQNSRDGAGAENERYASASETEANGESQKLTMEQLNHHAKILSAKDKTPSKRRERNSVDNSPKVPQGGPKVGASP</sequence>
<reference evidence="2" key="1">
    <citation type="submission" date="2021-01" db="EMBL/GenBank/DDBJ databases">
        <authorList>
            <person name="Corre E."/>
            <person name="Pelletier E."/>
            <person name="Niang G."/>
            <person name="Scheremetjew M."/>
            <person name="Finn R."/>
            <person name="Kale V."/>
            <person name="Holt S."/>
            <person name="Cochrane G."/>
            <person name="Meng A."/>
            <person name="Brown T."/>
            <person name="Cohen L."/>
        </authorList>
    </citation>
    <scope>NUCLEOTIDE SEQUENCE</scope>
    <source>
        <strain evidence="2">CCMP1594</strain>
    </source>
</reference>
<gene>
    <name evidence="2" type="ORF">EGYM00163_LOCUS27840</name>
</gene>
<evidence type="ECO:0000313" key="2">
    <source>
        <dbReference type="EMBL" id="CAE0816679.1"/>
    </source>
</evidence>
<feature type="region of interest" description="Disordered" evidence="1">
    <location>
        <begin position="13"/>
        <end position="202"/>
    </location>
</feature>
<dbReference type="AlphaFoldDB" id="A0A7S4FVN6"/>